<dbReference type="EMBL" id="CAIX01000121">
    <property type="protein sequence ID" value="CCI46230.1"/>
    <property type="molecule type" value="Genomic_DNA"/>
</dbReference>
<comment type="caution">
    <text evidence="1">The sequence shown here is derived from an EMBL/GenBank/DDBJ whole genome shotgun (WGS) entry which is preliminary data.</text>
</comment>
<accession>A0A024GHI0</accession>
<proteinExistence type="predicted"/>
<protein>
    <submittedName>
        <fullName evidence="1">Uncharacterized protein</fullName>
    </submittedName>
</protein>
<name>A0A024GHI0_9STRA</name>
<dbReference type="Proteomes" id="UP000053237">
    <property type="component" value="Unassembled WGS sequence"/>
</dbReference>
<dbReference type="AlphaFoldDB" id="A0A024GHI0"/>
<evidence type="ECO:0000313" key="1">
    <source>
        <dbReference type="EMBL" id="CCI46230.1"/>
    </source>
</evidence>
<reference evidence="1 2" key="1">
    <citation type="submission" date="2012-05" db="EMBL/GenBank/DDBJ databases">
        <title>Recombination and specialization in a pathogen metapopulation.</title>
        <authorList>
            <person name="Gardiner A."/>
            <person name="Kemen E."/>
            <person name="Schultz-Larsen T."/>
            <person name="MacLean D."/>
            <person name="Van Oosterhout C."/>
            <person name="Jones J.D.G."/>
        </authorList>
    </citation>
    <scope>NUCLEOTIDE SEQUENCE [LARGE SCALE GENOMIC DNA]</scope>
    <source>
        <strain evidence="1 2">Ac Nc2</strain>
    </source>
</reference>
<gene>
    <name evidence="1" type="ORF">BN9_071590</name>
</gene>
<organism evidence="1 2">
    <name type="scientific">Albugo candida</name>
    <dbReference type="NCBI Taxonomy" id="65357"/>
    <lineage>
        <taxon>Eukaryota</taxon>
        <taxon>Sar</taxon>
        <taxon>Stramenopiles</taxon>
        <taxon>Oomycota</taxon>
        <taxon>Peronosporomycetes</taxon>
        <taxon>Albuginales</taxon>
        <taxon>Albuginaceae</taxon>
        <taxon>Albugo</taxon>
    </lineage>
</organism>
<sequence>MWTDALKPFEKARNEQFDPFTVTTEEIIALVNLRKAPISFKHRHDYTIDNNPENSFLKWLKARFYIQERVGTLRDSQTKKLSKVQLEDVRKKEQEVLKEVDNMIEIEKEIHAALKNPSPKSISTA</sequence>
<dbReference type="InParanoid" id="A0A024GHI0"/>
<evidence type="ECO:0000313" key="2">
    <source>
        <dbReference type="Proteomes" id="UP000053237"/>
    </source>
</evidence>
<keyword evidence="2" id="KW-1185">Reference proteome</keyword>